<evidence type="ECO:0000256" key="1">
    <source>
        <dbReference type="SAM" id="MobiDB-lite"/>
    </source>
</evidence>
<name>A0A8J2RBL1_9CRUS</name>
<feature type="region of interest" description="Disordered" evidence="1">
    <location>
        <begin position="36"/>
        <end position="103"/>
    </location>
</feature>
<sequence length="127" mass="13469">MAGRFSGLHITLPGLGTILLRPSAGATTRTAITLSSNLPPIHQDGLERRGADISSVQQSKWNGATSSTSRSINNSSPGVGSDSTDDSINPSTSTLLHHQPFDNNDEMALTAVKPSYPSIEMNMEDYV</sequence>
<comment type="caution">
    <text evidence="2">The sequence shown here is derived from an EMBL/GenBank/DDBJ whole genome shotgun (WGS) entry which is preliminary data.</text>
</comment>
<reference evidence="2" key="1">
    <citation type="submission" date="2021-11" db="EMBL/GenBank/DDBJ databases">
        <authorList>
            <person name="Schell T."/>
        </authorList>
    </citation>
    <scope>NUCLEOTIDE SEQUENCE</scope>
    <source>
        <strain evidence="2">M5</strain>
    </source>
</reference>
<feature type="compositionally biased region" description="Polar residues" evidence="1">
    <location>
        <begin position="77"/>
        <end position="96"/>
    </location>
</feature>
<feature type="compositionally biased region" description="Low complexity" evidence="1">
    <location>
        <begin position="65"/>
        <end position="76"/>
    </location>
</feature>
<organism evidence="2 3">
    <name type="scientific">Daphnia galeata</name>
    <dbReference type="NCBI Taxonomy" id="27404"/>
    <lineage>
        <taxon>Eukaryota</taxon>
        <taxon>Metazoa</taxon>
        <taxon>Ecdysozoa</taxon>
        <taxon>Arthropoda</taxon>
        <taxon>Crustacea</taxon>
        <taxon>Branchiopoda</taxon>
        <taxon>Diplostraca</taxon>
        <taxon>Cladocera</taxon>
        <taxon>Anomopoda</taxon>
        <taxon>Daphniidae</taxon>
        <taxon>Daphnia</taxon>
    </lineage>
</organism>
<feature type="compositionally biased region" description="Polar residues" evidence="1">
    <location>
        <begin position="54"/>
        <end position="64"/>
    </location>
</feature>
<accession>A0A8J2RBL1</accession>
<gene>
    <name evidence="2" type="ORF">DGAL_LOCUS710</name>
</gene>
<evidence type="ECO:0000313" key="2">
    <source>
        <dbReference type="EMBL" id="CAH0098625.1"/>
    </source>
</evidence>
<protein>
    <submittedName>
        <fullName evidence="2">Uncharacterized protein</fullName>
    </submittedName>
</protein>
<dbReference type="AlphaFoldDB" id="A0A8J2RBL1"/>
<evidence type="ECO:0000313" key="3">
    <source>
        <dbReference type="Proteomes" id="UP000789390"/>
    </source>
</evidence>
<dbReference type="EMBL" id="CAKKLH010000004">
    <property type="protein sequence ID" value="CAH0098625.1"/>
    <property type="molecule type" value="Genomic_DNA"/>
</dbReference>
<proteinExistence type="predicted"/>
<keyword evidence="3" id="KW-1185">Reference proteome</keyword>
<dbReference type="Proteomes" id="UP000789390">
    <property type="component" value="Unassembled WGS sequence"/>
</dbReference>